<proteinExistence type="predicted"/>
<keyword evidence="3" id="KW-1185">Reference proteome</keyword>
<feature type="compositionally biased region" description="Gly residues" evidence="1">
    <location>
        <begin position="137"/>
        <end position="180"/>
    </location>
</feature>
<gene>
    <name evidence="2" type="ORF">GBAR_LOCUS2660</name>
</gene>
<feature type="compositionally biased region" description="Low complexity" evidence="1">
    <location>
        <begin position="552"/>
        <end position="563"/>
    </location>
</feature>
<dbReference type="Proteomes" id="UP001174909">
    <property type="component" value="Unassembled WGS sequence"/>
</dbReference>
<sequence>MNEGCLHHCVEIWVTNLQPSWEKLSHVLKELGEEELARQVLNKGQNDAANDQVVSYQDNTRDGGEMVLKVRQRHITNKKRNEGSNVMTYLGQCARPAAPFPQDVKDLEKNNPDSGMVEPSSQELKGGTTPELWSTDSGGGKEMLAGEGGSDGEGEVAGGEGQTGGIVNGHQEGGVGGGKPSRGSDSKVVTGVEETVFYTYDSEAGSRKGENVVPPDDCSSDVQYDRSTFTVIEESPIISCSDKEESGIIKPCTVVPLMVSSSEEEKCQDSTQSTVLCIMHYIFNFPLGNEALIYLYMCPFPGCKSNQKPSFCVCTQMFQCPPNKSFIWNILCPTACFAYPTLAVYQVTCKEVYPVNIVEDNADFGEIVTGVQGGEDCHPQFICPQISHPYSDISSQARGRGIFTGEVKAPKQNVDGFYGTESYREVDNCRDINDDCCDEPVFESMECMDSFAGKPLYPLFTYGFSEEGVMVTGVMNDIPSEEPTPHLPESPNQPLPAVARSFFPWIRPSFFYLRKAIKRTEKLFEPLMNRIFRPLKRPGYPFPSLDLPLKTSSQQPQGQGSSSLPTPARVLPAWLRELMAAKQTNWPDPPENYHKIVKWMYAGVGFNGPGKLMNFGSSPIVG</sequence>
<reference evidence="2" key="1">
    <citation type="submission" date="2023-03" db="EMBL/GenBank/DDBJ databases">
        <authorList>
            <person name="Steffen K."/>
            <person name="Cardenas P."/>
        </authorList>
    </citation>
    <scope>NUCLEOTIDE SEQUENCE</scope>
</reference>
<comment type="caution">
    <text evidence="2">The sequence shown here is derived from an EMBL/GenBank/DDBJ whole genome shotgun (WGS) entry which is preliminary data.</text>
</comment>
<evidence type="ECO:0000313" key="3">
    <source>
        <dbReference type="Proteomes" id="UP001174909"/>
    </source>
</evidence>
<feature type="region of interest" description="Disordered" evidence="1">
    <location>
        <begin position="102"/>
        <end position="188"/>
    </location>
</feature>
<dbReference type="AlphaFoldDB" id="A0AA35R232"/>
<protein>
    <submittedName>
        <fullName evidence="2">Uncharacterized protein</fullName>
    </submittedName>
</protein>
<dbReference type="EMBL" id="CASHTH010000367">
    <property type="protein sequence ID" value="CAI7999230.1"/>
    <property type="molecule type" value="Genomic_DNA"/>
</dbReference>
<evidence type="ECO:0000313" key="2">
    <source>
        <dbReference type="EMBL" id="CAI7999230.1"/>
    </source>
</evidence>
<feature type="region of interest" description="Disordered" evidence="1">
    <location>
        <begin position="546"/>
        <end position="566"/>
    </location>
</feature>
<organism evidence="2 3">
    <name type="scientific">Geodia barretti</name>
    <name type="common">Barrett's horny sponge</name>
    <dbReference type="NCBI Taxonomy" id="519541"/>
    <lineage>
        <taxon>Eukaryota</taxon>
        <taxon>Metazoa</taxon>
        <taxon>Porifera</taxon>
        <taxon>Demospongiae</taxon>
        <taxon>Heteroscleromorpha</taxon>
        <taxon>Tetractinellida</taxon>
        <taxon>Astrophorina</taxon>
        <taxon>Geodiidae</taxon>
        <taxon>Geodia</taxon>
    </lineage>
</organism>
<name>A0AA35R232_GEOBA</name>
<evidence type="ECO:0000256" key="1">
    <source>
        <dbReference type="SAM" id="MobiDB-lite"/>
    </source>
</evidence>
<accession>A0AA35R232</accession>